<dbReference type="SUPFAM" id="SSF46689">
    <property type="entry name" value="Homeodomain-like"/>
    <property type="match status" value="1"/>
</dbReference>
<feature type="DNA-binding region" description="H-T-H motif" evidence="2">
    <location>
        <begin position="47"/>
        <end position="66"/>
    </location>
</feature>
<name>B8JG05_ANAD2</name>
<dbReference type="Pfam" id="PF17940">
    <property type="entry name" value="TetR_C_31"/>
    <property type="match status" value="1"/>
</dbReference>
<evidence type="ECO:0000259" key="4">
    <source>
        <dbReference type="PROSITE" id="PS50977"/>
    </source>
</evidence>
<protein>
    <submittedName>
        <fullName evidence="5">Transcriptional regulator, TetR family</fullName>
    </submittedName>
</protein>
<dbReference type="Gene3D" id="1.10.357.10">
    <property type="entry name" value="Tetracycline Repressor, domain 2"/>
    <property type="match status" value="1"/>
</dbReference>
<dbReference type="InterPro" id="IPR001647">
    <property type="entry name" value="HTH_TetR"/>
</dbReference>
<evidence type="ECO:0000256" key="2">
    <source>
        <dbReference type="PROSITE-ProRule" id="PRU00335"/>
    </source>
</evidence>
<feature type="region of interest" description="Disordered" evidence="3">
    <location>
        <begin position="1"/>
        <end position="20"/>
    </location>
</feature>
<evidence type="ECO:0000313" key="5">
    <source>
        <dbReference type="EMBL" id="ACL66408.1"/>
    </source>
</evidence>
<evidence type="ECO:0000256" key="1">
    <source>
        <dbReference type="ARBA" id="ARBA00023125"/>
    </source>
</evidence>
<evidence type="ECO:0000256" key="3">
    <source>
        <dbReference type="SAM" id="MobiDB-lite"/>
    </source>
</evidence>
<accession>B8JG05</accession>
<sequence>MSSADRKKARAPRAPKDAATADRSDRRVVILEAVLELLATRGLEGVTHRAADDAAGLPQGSTTYYFPKKSALLVAAADHLAALLEKECDELQVGFAERAARQGLDAAIAYVADELAAYADDTRHLFLARVELTMAAARREDLAGVGERLTAAARRPIAFFVKLISHGRADAPIETCAGLIDGITLMYAIGQGPRPTTEQVSAVLRAVL</sequence>
<dbReference type="PROSITE" id="PS50977">
    <property type="entry name" value="HTH_TETR_2"/>
    <property type="match status" value="1"/>
</dbReference>
<organism evidence="5 6">
    <name type="scientific">Anaeromyxobacter dehalogenans (strain ATCC BAA-258 / DSM 21875 / 2CP-1)</name>
    <dbReference type="NCBI Taxonomy" id="455488"/>
    <lineage>
        <taxon>Bacteria</taxon>
        <taxon>Pseudomonadati</taxon>
        <taxon>Myxococcota</taxon>
        <taxon>Myxococcia</taxon>
        <taxon>Myxococcales</taxon>
        <taxon>Cystobacterineae</taxon>
        <taxon>Anaeromyxobacteraceae</taxon>
        <taxon>Anaeromyxobacter</taxon>
    </lineage>
</organism>
<dbReference type="Pfam" id="PF00440">
    <property type="entry name" value="TetR_N"/>
    <property type="match status" value="1"/>
</dbReference>
<keyword evidence="6" id="KW-1185">Reference proteome</keyword>
<dbReference type="AlphaFoldDB" id="B8JG05"/>
<dbReference type="EMBL" id="CP001359">
    <property type="protein sequence ID" value="ACL66408.1"/>
    <property type="molecule type" value="Genomic_DNA"/>
</dbReference>
<dbReference type="GO" id="GO:0003677">
    <property type="term" value="F:DNA binding"/>
    <property type="evidence" value="ECO:0007669"/>
    <property type="project" value="UniProtKB-UniRule"/>
</dbReference>
<dbReference type="InterPro" id="IPR041583">
    <property type="entry name" value="TetR_C_31"/>
</dbReference>
<dbReference type="KEGG" id="acp:A2cp1_3073"/>
<keyword evidence="1 2" id="KW-0238">DNA-binding</keyword>
<proteinExistence type="predicted"/>
<evidence type="ECO:0000313" key="6">
    <source>
        <dbReference type="Proteomes" id="UP000007089"/>
    </source>
</evidence>
<dbReference type="RefSeq" id="WP_012634133.1">
    <property type="nucleotide sequence ID" value="NC_011891.1"/>
</dbReference>
<feature type="domain" description="HTH tetR-type" evidence="4">
    <location>
        <begin position="24"/>
        <end position="84"/>
    </location>
</feature>
<dbReference type="InterPro" id="IPR009057">
    <property type="entry name" value="Homeodomain-like_sf"/>
</dbReference>
<dbReference type="HOGENOM" id="CLU_069356_21_0_7"/>
<gene>
    <name evidence="5" type="ordered locus">A2cp1_3073</name>
</gene>
<dbReference type="Proteomes" id="UP000007089">
    <property type="component" value="Chromosome"/>
</dbReference>
<reference evidence="5" key="1">
    <citation type="submission" date="2009-01" db="EMBL/GenBank/DDBJ databases">
        <title>Complete sequence of Anaeromyxobacter dehalogenans 2CP-1.</title>
        <authorList>
            <consortium name="US DOE Joint Genome Institute"/>
            <person name="Lucas S."/>
            <person name="Copeland A."/>
            <person name="Lapidus A."/>
            <person name="Glavina del Rio T."/>
            <person name="Dalin E."/>
            <person name="Tice H."/>
            <person name="Bruce D."/>
            <person name="Goodwin L."/>
            <person name="Pitluck S."/>
            <person name="Saunders E."/>
            <person name="Brettin T."/>
            <person name="Detter J.C."/>
            <person name="Han C."/>
            <person name="Larimer F."/>
            <person name="Land M."/>
            <person name="Hauser L."/>
            <person name="Kyrpides N."/>
            <person name="Ovchinnikova G."/>
            <person name="Beliaev A.S."/>
            <person name="Richardson P."/>
        </authorList>
    </citation>
    <scope>NUCLEOTIDE SEQUENCE</scope>
    <source>
        <strain evidence="5">2CP-1</strain>
    </source>
</reference>